<dbReference type="Proteomes" id="UP000828390">
    <property type="component" value="Unassembled WGS sequence"/>
</dbReference>
<feature type="compositionally biased region" description="Polar residues" evidence="1">
    <location>
        <begin position="1"/>
        <end position="10"/>
    </location>
</feature>
<reference evidence="2" key="2">
    <citation type="submission" date="2020-11" db="EMBL/GenBank/DDBJ databases">
        <authorList>
            <person name="McCartney M.A."/>
            <person name="Auch B."/>
            <person name="Kono T."/>
            <person name="Mallez S."/>
            <person name="Becker A."/>
            <person name="Gohl D.M."/>
            <person name="Silverstein K.A.T."/>
            <person name="Koren S."/>
            <person name="Bechman K.B."/>
            <person name="Herman A."/>
            <person name="Abrahante J.E."/>
            <person name="Garbe J."/>
        </authorList>
    </citation>
    <scope>NUCLEOTIDE SEQUENCE</scope>
    <source>
        <strain evidence="2">Duluth1</strain>
        <tissue evidence="2">Whole animal</tissue>
    </source>
</reference>
<organism evidence="2 3">
    <name type="scientific">Dreissena polymorpha</name>
    <name type="common">Zebra mussel</name>
    <name type="synonym">Mytilus polymorpha</name>
    <dbReference type="NCBI Taxonomy" id="45954"/>
    <lineage>
        <taxon>Eukaryota</taxon>
        <taxon>Metazoa</taxon>
        <taxon>Spiralia</taxon>
        <taxon>Lophotrochozoa</taxon>
        <taxon>Mollusca</taxon>
        <taxon>Bivalvia</taxon>
        <taxon>Autobranchia</taxon>
        <taxon>Heteroconchia</taxon>
        <taxon>Euheterodonta</taxon>
        <taxon>Imparidentia</taxon>
        <taxon>Neoheterodontei</taxon>
        <taxon>Myida</taxon>
        <taxon>Dreissenoidea</taxon>
        <taxon>Dreissenidae</taxon>
        <taxon>Dreissena</taxon>
    </lineage>
</organism>
<sequence length="214" mass="24617">MKVNNKTAKPSSDHHESDVHDNELRQLNETKQVVRKEKQIRHSIQSQESDIKGILTDFMKSVSEQILELKYELKEHVKKTSAQMEELKDITCGLKKHHSLCCNDISSKMQDVAEESESVKTQMSVLNEELLKRWQSFTDSIKTQLSAITDHKKENHHSVLSQATNQLPSNINRETSLRADLSASTFPSPASIEPRRTLIIDFERNQKARVKTQR</sequence>
<keyword evidence="3" id="KW-1185">Reference proteome</keyword>
<feature type="region of interest" description="Disordered" evidence="1">
    <location>
        <begin position="1"/>
        <end position="41"/>
    </location>
</feature>
<feature type="compositionally biased region" description="Basic and acidic residues" evidence="1">
    <location>
        <begin position="11"/>
        <end position="37"/>
    </location>
</feature>
<dbReference type="EMBL" id="JAIWYP010000011">
    <property type="protein sequence ID" value="KAH3737716.1"/>
    <property type="molecule type" value="Genomic_DNA"/>
</dbReference>
<protein>
    <submittedName>
        <fullName evidence="2">Uncharacterized protein</fullName>
    </submittedName>
</protein>
<gene>
    <name evidence="2" type="ORF">DPMN_044309</name>
</gene>
<accession>A0A9D4D218</accession>
<reference evidence="2" key="1">
    <citation type="journal article" date="2019" name="bioRxiv">
        <title>The Genome of the Zebra Mussel, Dreissena polymorpha: A Resource for Invasive Species Research.</title>
        <authorList>
            <person name="McCartney M.A."/>
            <person name="Auch B."/>
            <person name="Kono T."/>
            <person name="Mallez S."/>
            <person name="Zhang Y."/>
            <person name="Obille A."/>
            <person name="Becker A."/>
            <person name="Abrahante J.E."/>
            <person name="Garbe J."/>
            <person name="Badalamenti J.P."/>
            <person name="Herman A."/>
            <person name="Mangelson H."/>
            <person name="Liachko I."/>
            <person name="Sullivan S."/>
            <person name="Sone E.D."/>
            <person name="Koren S."/>
            <person name="Silverstein K.A.T."/>
            <person name="Beckman K.B."/>
            <person name="Gohl D.M."/>
        </authorList>
    </citation>
    <scope>NUCLEOTIDE SEQUENCE</scope>
    <source>
        <strain evidence="2">Duluth1</strain>
        <tissue evidence="2">Whole animal</tissue>
    </source>
</reference>
<dbReference type="AlphaFoldDB" id="A0A9D4D218"/>
<name>A0A9D4D218_DREPO</name>
<evidence type="ECO:0000313" key="3">
    <source>
        <dbReference type="Proteomes" id="UP000828390"/>
    </source>
</evidence>
<evidence type="ECO:0000256" key="1">
    <source>
        <dbReference type="SAM" id="MobiDB-lite"/>
    </source>
</evidence>
<comment type="caution">
    <text evidence="2">The sequence shown here is derived from an EMBL/GenBank/DDBJ whole genome shotgun (WGS) entry which is preliminary data.</text>
</comment>
<proteinExistence type="predicted"/>
<evidence type="ECO:0000313" key="2">
    <source>
        <dbReference type="EMBL" id="KAH3737716.1"/>
    </source>
</evidence>